<dbReference type="InterPro" id="IPR052272">
    <property type="entry name" value="GT106_glycosyltransferase"/>
</dbReference>
<dbReference type="InterPro" id="IPR024709">
    <property type="entry name" value="FucosylTrfase_pln"/>
</dbReference>
<dbReference type="GO" id="GO:0016757">
    <property type="term" value="F:glycosyltransferase activity"/>
    <property type="evidence" value="ECO:0007669"/>
    <property type="project" value="UniProtKB-KW"/>
</dbReference>
<evidence type="ECO:0000256" key="6">
    <source>
        <dbReference type="ARBA" id="ARBA00022692"/>
    </source>
</evidence>
<comment type="pathway">
    <text evidence="2">Glycan metabolism.</text>
</comment>
<evidence type="ECO:0000256" key="9">
    <source>
        <dbReference type="ARBA" id="ARBA00023180"/>
    </source>
</evidence>
<proteinExistence type="inferred from homology"/>
<evidence type="ECO:0000256" key="14">
    <source>
        <dbReference type="SAM" id="Phobius"/>
    </source>
</evidence>
<accession>A0AAN7LK22</accession>
<feature type="region of interest" description="Disordered" evidence="13">
    <location>
        <begin position="46"/>
        <end position="72"/>
    </location>
</feature>
<dbReference type="PANTHER" id="PTHR31933">
    <property type="entry name" value="O-FUCOSYLTRANSFERASE 2-RELATED"/>
    <property type="match status" value="1"/>
</dbReference>
<reference evidence="15 16" key="1">
    <citation type="journal article" date="2023" name="Hortic Res">
        <title>Pangenome of water caltrop reveals structural variations and asymmetric subgenome divergence after allopolyploidization.</title>
        <authorList>
            <person name="Zhang X."/>
            <person name="Chen Y."/>
            <person name="Wang L."/>
            <person name="Yuan Y."/>
            <person name="Fang M."/>
            <person name="Shi L."/>
            <person name="Lu R."/>
            <person name="Comes H.P."/>
            <person name="Ma Y."/>
            <person name="Chen Y."/>
            <person name="Huang G."/>
            <person name="Zhou Y."/>
            <person name="Zheng Z."/>
            <person name="Qiu Y."/>
        </authorList>
    </citation>
    <scope>NUCLEOTIDE SEQUENCE [LARGE SCALE GENOMIC DNA]</scope>
    <source>
        <strain evidence="15">F231</strain>
    </source>
</reference>
<evidence type="ECO:0000256" key="2">
    <source>
        <dbReference type="ARBA" id="ARBA00004881"/>
    </source>
</evidence>
<keyword evidence="4" id="KW-0328">Glycosyltransferase</keyword>
<keyword evidence="11" id="KW-0119">Carbohydrate metabolism</keyword>
<keyword evidence="6 14" id="KW-0812">Transmembrane</keyword>
<sequence>METNGFGAGIKVNRRNVEATQFALLGEKLVVGASDSCSTRYLNLMGRQGSPRSPRPELQNENLLSGSDPPIGRRITAGDWNKGVSINGFKNEPAKACVKGGYAGKRQNWLRRCLRNFVFMLGLTGLIFMYDSFMVSFMNYVLIPPYTSLPRETSNSKEDGGIHVKEEKHAIEMYGRLLDLASAALQKKEDEQGATPLWEEPYDQASHWKPCSDQRLQTSRGNAGQRNGYILVSANGGLNQQRVAICNAVAVASLLNATLVIPRFLYSNVWKDPSQFSDIYQKEYFVKALEDDIEIVMELPPHLKSLDVEAIGSQITDADLDKEASPADYSRIVLPLLLKHGVVHFLGFGNRLGFDPIPFHLQRLRCKCNFHALKFAPKIQEVGALLVSRIRRFKAARSSVIDMQILGSYAPVYKTPSPEGGETSKYLAMHLRFEEDMVAYSKCEFGGGEGERKELQAYRESHFPLLMERLKNAKHVSPGELRMLGRCPLTPEEAALLLASLGIKQDTRIYLAGSHVYGGESRMRPLTGLYPNLATKETLLTPIELSPFTNFSSQLAALDFIACVTADVFTMTDSGSQLSSLVSGFRAYYGEGRAPILRPNKKRLAAIMSENGTISWNSFKQRIRKMVEEGQKVRPRRFGRSIYRQPRCPQCMCSPTTGSK</sequence>
<gene>
    <name evidence="15" type="ORF">SAY86_011329</name>
</gene>
<comment type="subcellular location">
    <subcellularLocation>
        <location evidence="1">Membrane</location>
        <topology evidence="1">Single-pass type II membrane protein</topology>
    </subcellularLocation>
</comment>
<dbReference type="InterPro" id="IPR019378">
    <property type="entry name" value="GDP-Fuc_O-FucTrfase"/>
</dbReference>
<evidence type="ECO:0000256" key="12">
    <source>
        <dbReference type="ARBA" id="ARBA00030350"/>
    </source>
</evidence>
<evidence type="ECO:0000256" key="5">
    <source>
        <dbReference type="ARBA" id="ARBA00022679"/>
    </source>
</evidence>
<evidence type="ECO:0000256" key="4">
    <source>
        <dbReference type="ARBA" id="ARBA00022676"/>
    </source>
</evidence>
<evidence type="ECO:0000256" key="11">
    <source>
        <dbReference type="ARBA" id="ARBA00023277"/>
    </source>
</evidence>
<dbReference type="Pfam" id="PF10250">
    <property type="entry name" value="O-FucT"/>
    <property type="match status" value="1"/>
</dbReference>
<feature type="transmembrane region" description="Helical" evidence="14">
    <location>
        <begin position="117"/>
        <end position="142"/>
    </location>
</feature>
<comment type="similarity">
    <text evidence="3">Belongs to the glycosyltransferase GT106 family.</text>
</comment>
<keyword evidence="10" id="KW-0294">Fucose metabolism</keyword>
<dbReference type="PIRSF" id="PIRSF009360">
    <property type="entry name" value="UCP009360"/>
    <property type="match status" value="1"/>
</dbReference>
<keyword evidence="7 14" id="KW-1133">Transmembrane helix</keyword>
<evidence type="ECO:0000313" key="16">
    <source>
        <dbReference type="Proteomes" id="UP001346149"/>
    </source>
</evidence>
<dbReference type="CDD" id="cd11299">
    <property type="entry name" value="O-FucT_plant"/>
    <property type="match status" value="1"/>
</dbReference>
<keyword evidence="8 14" id="KW-0472">Membrane</keyword>
<keyword evidence="9" id="KW-0325">Glycoprotein</keyword>
<organism evidence="15 16">
    <name type="scientific">Trapa natans</name>
    <name type="common">Water chestnut</name>
    <dbReference type="NCBI Taxonomy" id="22666"/>
    <lineage>
        <taxon>Eukaryota</taxon>
        <taxon>Viridiplantae</taxon>
        <taxon>Streptophyta</taxon>
        <taxon>Embryophyta</taxon>
        <taxon>Tracheophyta</taxon>
        <taxon>Spermatophyta</taxon>
        <taxon>Magnoliopsida</taxon>
        <taxon>eudicotyledons</taxon>
        <taxon>Gunneridae</taxon>
        <taxon>Pentapetalae</taxon>
        <taxon>rosids</taxon>
        <taxon>malvids</taxon>
        <taxon>Myrtales</taxon>
        <taxon>Lythraceae</taxon>
        <taxon>Trapa</taxon>
    </lineage>
</organism>
<evidence type="ECO:0000256" key="7">
    <source>
        <dbReference type="ARBA" id="ARBA00022989"/>
    </source>
</evidence>
<dbReference type="AlphaFoldDB" id="A0AAN7LK22"/>
<dbReference type="EMBL" id="JAXQNO010000012">
    <property type="protein sequence ID" value="KAK4787496.1"/>
    <property type="molecule type" value="Genomic_DNA"/>
</dbReference>
<evidence type="ECO:0000256" key="3">
    <source>
        <dbReference type="ARBA" id="ARBA00007737"/>
    </source>
</evidence>
<keyword evidence="5" id="KW-0808">Transferase</keyword>
<dbReference type="Proteomes" id="UP001346149">
    <property type="component" value="Unassembled WGS sequence"/>
</dbReference>
<evidence type="ECO:0000256" key="10">
    <source>
        <dbReference type="ARBA" id="ARBA00023253"/>
    </source>
</evidence>
<evidence type="ECO:0000256" key="13">
    <source>
        <dbReference type="SAM" id="MobiDB-lite"/>
    </source>
</evidence>
<protein>
    <recommendedName>
        <fullName evidence="12">O-fucosyltransferase family protein</fullName>
    </recommendedName>
</protein>
<dbReference type="GO" id="GO:0016020">
    <property type="term" value="C:membrane"/>
    <property type="evidence" value="ECO:0007669"/>
    <property type="project" value="UniProtKB-SubCell"/>
</dbReference>
<evidence type="ECO:0000313" key="15">
    <source>
        <dbReference type="EMBL" id="KAK4787496.1"/>
    </source>
</evidence>
<dbReference type="GO" id="GO:0006004">
    <property type="term" value="P:fucose metabolic process"/>
    <property type="evidence" value="ECO:0007669"/>
    <property type="project" value="UniProtKB-KW"/>
</dbReference>
<evidence type="ECO:0000256" key="8">
    <source>
        <dbReference type="ARBA" id="ARBA00023136"/>
    </source>
</evidence>
<keyword evidence="16" id="KW-1185">Reference proteome</keyword>
<comment type="caution">
    <text evidence="15">The sequence shown here is derived from an EMBL/GenBank/DDBJ whole genome shotgun (WGS) entry which is preliminary data.</text>
</comment>
<evidence type="ECO:0000256" key="1">
    <source>
        <dbReference type="ARBA" id="ARBA00004606"/>
    </source>
</evidence>
<dbReference type="PANTHER" id="PTHR31933:SF4">
    <property type="entry name" value="O-FUCOSYLTRANSFERASE 8"/>
    <property type="match status" value="1"/>
</dbReference>
<name>A0AAN7LK22_TRANT</name>